<evidence type="ECO:0000313" key="1">
    <source>
        <dbReference type="EMBL" id="CAH1778853.1"/>
    </source>
</evidence>
<gene>
    <name evidence="1" type="ORF">OFUS_LOCUS5715</name>
</gene>
<comment type="caution">
    <text evidence="1">The sequence shown here is derived from an EMBL/GenBank/DDBJ whole genome shotgun (WGS) entry which is preliminary data.</text>
</comment>
<dbReference type="Proteomes" id="UP000749559">
    <property type="component" value="Unassembled WGS sequence"/>
</dbReference>
<keyword evidence="2" id="KW-1185">Reference proteome</keyword>
<proteinExistence type="predicted"/>
<sequence length="116" mass="13079">MSTPEEYHILQAVFSASKRTIPISIQIQRNEKLSRGRTSLLQLGNCRIAAKADINNIGKLTPPMLKVKDFDKADVGDVSPNMYRIIDNKYVKSVTKTIVFTFPQFLSYLSSLVCQL</sequence>
<dbReference type="EMBL" id="CAIIXF020000003">
    <property type="protein sequence ID" value="CAH1778853.1"/>
    <property type="molecule type" value="Genomic_DNA"/>
</dbReference>
<organism evidence="1 2">
    <name type="scientific">Owenia fusiformis</name>
    <name type="common">Polychaete worm</name>
    <dbReference type="NCBI Taxonomy" id="6347"/>
    <lineage>
        <taxon>Eukaryota</taxon>
        <taxon>Metazoa</taxon>
        <taxon>Spiralia</taxon>
        <taxon>Lophotrochozoa</taxon>
        <taxon>Annelida</taxon>
        <taxon>Polychaeta</taxon>
        <taxon>Sedentaria</taxon>
        <taxon>Canalipalpata</taxon>
        <taxon>Sabellida</taxon>
        <taxon>Oweniida</taxon>
        <taxon>Oweniidae</taxon>
        <taxon>Owenia</taxon>
    </lineage>
</organism>
<name>A0A8J1UW19_OWEFU</name>
<reference evidence="1" key="1">
    <citation type="submission" date="2022-03" db="EMBL/GenBank/DDBJ databases">
        <authorList>
            <person name="Martin C."/>
        </authorList>
    </citation>
    <scope>NUCLEOTIDE SEQUENCE</scope>
</reference>
<evidence type="ECO:0000313" key="2">
    <source>
        <dbReference type="Proteomes" id="UP000749559"/>
    </source>
</evidence>
<dbReference type="AlphaFoldDB" id="A0A8J1UW19"/>
<protein>
    <submittedName>
        <fullName evidence="1">Uncharacterized protein</fullName>
    </submittedName>
</protein>
<accession>A0A8J1UW19</accession>